<evidence type="ECO:0000259" key="7">
    <source>
        <dbReference type="PROSITE" id="PS50850"/>
    </source>
</evidence>
<feature type="transmembrane region" description="Helical" evidence="6">
    <location>
        <begin position="21"/>
        <end position="49"/>
    </location>
</feature>
<dbReference type="RefSeq" id="WP_322440049.1">
    <property type="nucleotide sequence ID" value="NZ_JAXOTQ010000010.1"/>
</dbReference>
<dbReference type="PROSITE" id="PS50850">
    <property type="entry name" value="MFS"/>
    <property type="match status" value="1"/>
</dbReference>
<feature type="domain" description="Major facilitator superfamily (MFS) profile" evidence="7">
    <location>
        <begin position="1"/>
        <end position="387"/>
    </location>
</feature>
<dbReference type="PANTHER" id="PTHR23513:SF6">
    <property type="entry name" value="MAJOR FACILITATOR SUPERFAMILY ASSOCIATED DOMAIN-CONTAINING PROTEIN"/>
    <property type="match status" value="1"/>
</dbReference>
<evidence type="ECO:0000313" key="8">
    <source>
        <dbReference type="EMBL" id="MDZ5489758.1"/>
    </source>
</evidence>
<organism evidence="8 9">
    <name type="scientific">Micromonospora sicca</name>
    <dbReference type="NCBI Taxonomy" id="2202420"/>
    <lineage>
        <taxon>Bacteria</taxon>
        <taxon>Bacillati</taxon>
        <taxon>Actinomycetota</taxon>
        <taxon>Actinomycetes</taxon>
        <taxon>Micromonosporales</taxon>
        <taxon>Micromonosporaceae</taxon>
        <taxon>Micromonospora</taxon>
    </lineage>
</organism>
<gene>
    <name evidence="8" type="ORF">U2F25_09825</name>
</gene>
<keyword evidence="3 6" id="KW-0812">Transmembrane</keyword>
<proteinExistence type="predicted"/>
<dbReference type="InterPro" id="IPR020846">
    <property type="entry name" value="MFS_dom"/>
</dbReference>
<accession>A0ABU5JB33</accession>
<keyword evidence="2" id="KW-1003">Cell membrane</keyword>
<dbReference type="Gene3D" id="1.20.1250.20">
    <property type="entry name" value="MFS general substrate transporter like domains"/>
    <property type="match status" value="1"/>
</dbReference>
<dbReference type="PANTHER" id="PTHR23513">
    <property type="entry name" value="INTEGRAL MEMBRANE EFFLUX PROTEIN-RELATED"/>
    <property type="match status" value="1"/>
</dbReference>
<evidence type="ECO:0000256" key="4">
    <source>
        <dbReference type="ARBA" id="ARBA00022989"/>
    </source>
</evidence>
<feature type="transmembrane region" description="Helical" evidence="6">
    <location>
        <begin position="334"/>
        <end position="355"/>
    </location>
</feature>
<evidence type="ECO:0000256" key="1">
    <source>
        <dbReference type="ARBA" id="ARBA00004651"/>
    </source>
</evidence>
<evidence type="ECO:0000256" key="2">
    <source>
        <dbReference type="ARBA" id="ARBA00022475"/>
    </source>
</evidence>
<comment type="caution">
    <text evidence="8">The sequence shown here is derived from an EMBL/GenBank/DDBJ whole genome shotgun (WGS) entry which is preliminary data.</text>
</comment>
<protein>
    <submittedName>
        <fullName evidence="8">MFS transporter</fullName>
    </submittedName>
</protein>
<keyword evidence="5 6" id="KW-0472">Membrane</keyword>
<dbReference type="SUPFAM" id="SSF103473">
    <property type="entry name" value="MFS general substrate transporter"/>
    <property type="match status" value="1"/>
</dbReference>
<feature type="transmembrane region" description="Helical" evidence="6">
    <location>
        <begin position="301"/>
        <end position="322"/>
    </location>
</feature>
<keyword evidence="9" id="KW-1185">Reference proteome</keyword>
<feature type="transmembrane region" description="Helical" evidence="6">
    <location>
        <begin position="162"/>
        <end position="182"/>
    </location>
</feature>
<feature type="transmembrane region" description="Helical" evidence="6">
    <location>
        <begin position="214"/>
        <end position="235"/>
    </location>
</feature>
<dbReference type="CDD" id="cd06173">
    <property type="entry name" value="MFS_MefA_like"/>
    <property type="match status" value="1"/>
</dbReference>
<feature type="transmembrane region" description="Helical" evidence="6">
    <location>
        <begin position="367"/>
        <end position="385"/>
    </location>
</feature>
<evidence type="ECO:0000256" key="3">
    <source>
        <dbReference type="ARBA" id="ARBA00022692"/>
    </source>
</evidence>
<dbReference type="InterPro" id="IPR036259">
    <property type="entry name" value="MFS_trans_sf"/>
</dbReference>
<evidence type="ECO:0000313" key="9">
    <source>
        <dbReference type="Proteomes" id="UP001290101"/>
    </source>
</evidence>
<feature type="transmembrane region" description="Helical" evidence="6">
    <location>
        <begin position="277"/>
        <end position="295"/>
    </location>
</feature>
<sequence>MKNGFKVFLTARTVSIFGDRVAGVVLPLAILAANGSALAAGLVAAALRLPAVLAALHLGALVDRFDRRTLMICADVVGAVSFVAIGAEIVLADGRLPVLVLLALLAGTAETVFSTASGSYLPKLVDEKQLMRANGLAEGSDAAATLAGPAAGGWLLQVFGPFVAFLTNAASFLTSALLLMWLPGNRPPARADVAADESLFAGLRLITHQRRQRLLLTAACYMHLLTAVAFLPLLVRMRDELGLDPETIGLVISAAGVGGLISSLYIARWCETRQWPLLLAVVLGVNGAAAGSFALLGGAGWLALAVLILDGASALAFIIVSATRQRITADHVRGRVLAAGGAVTALVRLLGIIAVGALTERFGPNPVLIGLALIGIPFILLLLTASHSSGFAAEDSETPATSRQTVGTE</sequence>
<dbReference type="Pfam" id="PF07690">
    <property type="entry name" value="MFS_1"/>
    <property type="match status" value="1"/>
</dbReference>
<feature type="transmembrane region" description="Helical" evidence="6">
    <location>
        <begin position="98"/>
        <end position="121"/>
    </location>
</feature>
<dbReference type="Proteomes" id="UP001290101">
    <property type="component" value="Unassembled WGS sequence"/>
</dbReference>
<evidence type="ECO:0000256" key="6">
    <source>
        <dbReference type="SAM" id="Phobius"/>
    </source>
</evidence>
<feature type="transmembrane region" description="Helical" evidence="6">
    <location>
        <begin position="247"/>
        <end position="265"/>
    </location>
</feature>
<name>A0ABU5JB33_9ACTN</name>
<feature type="transmembrane region" description="Helical" evidence="6">
    <location>
        <begin position="69"/>
        <end position="91"/>
    </location>
</feature>
<dbReference type="EMBL" id="JAXOTQ010000010">
    <property type="protein sequence ID" value="MDZ5489758.1"/>
    <property type="molecule type" value="Genomic_DNA"/>
</dbReference>
<reference evidence="8 9" key="1">
    <citation type="submission" date="2023-12" db="EMBL/GenBank/DDBJ databases">
        <title>Micromonospora sp. nov., isolated from Atacama Desert.</title>
        <authorList>
            <person name="Carro L."/>
            <person name="Golinska P."/>
            <person name="Klenk H.-P."/>
            <person name="Goodfellow M."/>
        </authorList>
    </citation>
    <scope>NUCLEOTIDE SEQUENCE [LARGE SCALE GENOMIC DNA]</scope>
    <source>
        <strain evidence="8 9">4G53</strain>
    </source>
</reference>
<comment type="subcellular location">
    <subcellularLocation>
        <location evidence="1">Cell membrane</location>
        <topology evidence="1">Multi-pass membrane protein</topology>
    </subcellularLocation>
</comment>
<keyword evidence="4 6" id="KW-1133">Transmembrane helix</keyword>
<evidence type="ECO:0000256" key="5">
    <source>
        <dbReference type="ARBA" id="ARBA00023136"/>
    </source>
</evidence>
<dbReference type="InterPro" id="IPR011701">
    <property type="entry name" value="MFS"/>
</dbReference>